<protein>
    <submittedName>
        <fullName evidence="1">Uncharacterized protein</fullName>
    </submittedName>
</protein>
<evidence type="ECO:0000313" key="2">
    <source>
        <dbReference type="Proteomes" id="UP001732700"/>
    </source>
</evidence>
<accession>A0ACD5Y9B6</accession>
<keyword evidence="2" id="KW-1185">Reference proteome</keyword>
<organism evidence="1 2">
    <name type="scientific">Avena sativa</name>
    <name type="common">Oat</name>
    <dbReference type="NCBI Taxonomy" id="4498"/>
    <lineage>
        <taxon>Eukaryota</taxon>
        <taxon>Viridiplantae</taxon>
        <taxon>Streptophyta</taxon>
        <taxon>Embryophyta</taxon>
        <taxon>Tracheophyta</taxon>
        <taxon>Spermatophyta</taxon>
        <taxon>Magnoliopsida</taxon>
        <taxon>Liliopsida</taxon>
        <taxon>Poales</taxon>
        <taxon>Poaceae</taxon>
        <taxon>BOP clade</taxon>
        <taxon>Pooideae</taxon>
        <taxon>Poodae</taxon>
        <taxon>Poeae</taxon>
        <taxon>Poeae Chloroplast Group 1 (Aveneae type)</taxon>
        <taxon>Aveninae</taxon>
        <taxon>Avena</taxon>
    </lineage>
</organism>
<reference evidence="1" key="2">
    <citation type="submission" date="2025-09" db="UniProtKB">
        <authorList>
            <consortium name="EnsemblPlants"/>
        </authorList>
    </citation>
    <scope>IDENTIFICATION</scope>
</reference>
<dbReference type="EnsemblPlants" id="AVESA.00010b.r2.5DG0934370.1">
    <property type="protein sequence ID" value="AVESA.00010b.r2.5DG0934370.1.CDS"/>
    <property type="gene ID" value="AVESA.00010b.r2.5DG0934370"/>
</dbReference>
<reference evidence="1" key="1">
    <citation type="submission" date="2021-05" db="EMBL/GenBank/DDBJ databases">
        <authorList>
            <person name="Scholz U."/>
            <person name="Mascher M."/>
            <person name="Fiebig A."/>
        </authorList>
    </citation>
    <scope>NUCLEOTIDE SEQUENCE [LARGE SCALE GENOMIC DNA]</scope>
</reference>
<name>A0ACD5Y9B6_AVESA</name>
<sequence length="740" mass="82450">MGAILGIVLLLAVSTPATGDAPTQQRSDDDDKEEPLLSDQDFPQAIYELIVGFYEEAFERLPCDTTMPDLFDIMSTGGFCLGLLDPVSNIILNTLALARDDDFVASSPPAAAKRTKRLARAAPGSDRGGCPWRQLAIRSYYSLMDFIITYFGCITMEQAIRYLYWAGADLLLAVNLVQHDLYEDVNLDPVSERTQTALEWAADRAGHCSPKTVAQVMAIRFQGDDFALLKKLSTEDHSHHLTSEDVGAIHSLLRRQISPPCDAQVTPGEEGVLVRLRQNLANIGDNNNTTTTSVNVSADGTTITTTTTVRRAGERITSLRPIHHMLAKLSSCLTKAYTQKHTLKSPCGDAACDYLQSLKMYLHGMIHGFYIKALTLLPTPLGSLMRSILISGHCYGSMDPVSNIIINCIWYNSRGCPLPESERVKMDHYNDILDPLSLLRPVVRSLEGLAQLALFADPQSSIACAMEKLCSAQCVTVDMLPSARKRSEKIPFHEAALAAGHPLPLQLGELHQQLLLMPDLLGELRSLMSQTSSGVLSIDHISSILDKVFISSTPRLVQVDPLPQTQCPRLRAKALSVVSNERSVYQSRRSFFRSKLEQLLQKYASQHFWEPKYTLDFICGVEEKCRGGPKYHVCYRVNFMATSGLHLQKTLFFSEFWSTYEPKPNFCCPLPYPYTGRCYYGVDAARKIMYPNSTDYILCDITHPGTKKVGDLVETDIVYFSFSCERDVELAEKLNSYYAE</sequence>
<dbReference type="Proteomes" id="UP001732700">
    <property type="component" value="Chromosome 5D"/>
</dbReference>
<evidence type="ECO:0000313" key="1">
    <source>
        <dbReference type="EnsemblPlants" id="AVESA.00010b.r2.5DG0934370.1.CDS"/>
    </source>
</evidence>
<proteinExistence type="predicted"/>